<dbReference type="AlphaFoldDB" id="A0A1E5PG61"/>
<evidence type="ECO:0000256" key="2">
    <source>
        <dbReference type="SAM" id="Phobius"/>
    </source>
</evidence>
<dbReference type="RefSeq" id="WP_069775097.1">
    <property type="nucleotide sequence ID" value="NZ_MEHI01000001.1"/>
</dbReference>
<feature type="transmembrane region" description="Helical" evidence="2">
    <location>
        <begin position="6"/>
        <end position="24"/>
    </location>
</feature>
<keyword evidence="2" id="KW-0812">Transmembrane</keyword>
<proteinExistence type="predicted"/>
<name>A0A1E5PG61_9ACTN</name>
<dbReference type="Proteomes" id="UP000095759">
    <property type="component" value="Unassembled WGS sequence"/>
</dbReference>
<gene>
    <name evidence="3" type="ORF">AS594_32565</name>
</gene>
<accession>A0A1E5PG61</accession>
<keyword evidence="4" id="KW-1185">Reference proteome</keyword>
<evidence type="ECO:0000313" key="3">
    <source>
        <dbReference type="EMBL" id="OEJ28512.1"/>
    </source>
</evidence>
<dbReference type="EMBL" id="MEHJ01000001">
    <property type="protein sequence ID" value="OEJ28512.1"/>
    <property type="molecule type" value="Genomic_DNA"/>
</dbReference>
<sequence>MTIYVAPLQGLILLLAAVLSYALYRHSKVQHTPGIRPKGDIASALVAAVAVAALFLSAVAQNPADKNSDSSQNPSPDRSSATSDETGG</sequence>
<reference evidence="3 4" key="1">
    <citation type="submission" date="2016-08" db="EMBL/GenBank/DDBJ databases">
        <title>Complete genome sequence of Streptomyces agglomeratus strain 6-3-2, a novel anti-MRSA actinomycete isolated from Wuli of Tebit, China.</title>
        <authorList>
            <person name="Chen X."/>
        </authorList>
    </citation>
    <scope>NUCLEOTIDE SEQUENCE [LARGE SCALE GENOMIC DNA]</scope>
    <source>
        <strain evidence="3 4">6-3-2</strain>
    </source>
</reference>
<keyword evidence="2" id="KW-1133">Transmembrane helix</keyword>
<organism evidence="3 4">
    <name type="scientific">Streptomyces agglomeratus</name>
    <dbReference type="NCBI Taxonomy" id="285458"/>
    <lineage>
        <taxon>Bacteria</taxon>
        <taxon>Bacillati</taxon>
        <taxon>Actinomycetota</taxon>
        <taxon>Actinomycetes</taxon>
        <taxon>Kitasatosporales</taxon>
        <taxon>Streptomycetaceae</taxon>
        <taxon>Streptomyces</taxon>
    </lineage>
</organism>
<feature type="compositionally biased region" description="Polar residues" evidence="1">
    <location>
        <begin position="69"/>
        <end position="88"/>
    </location>
</feature>
<protein>
    <submittedName>
        <fullName evidence="3">Uncharacterized protein</fullName>
    </submittedName>
</protein>
<feature type="region of interest" description="Disordered" evidence="1">
    <location>
        <begin position="63"/>
        <end position="88"/>
    </location>
</feature>
<feature type="transmembrane region" description="Helical" evidence="2">
    <location>
        <begin position="44"/>
        <end position="64"/>
    </location>
</feature>
<evidence type="ECO:0000256" key="1">
    <source>
        <dbReference type="SAM" id="MobiDB-lite"/>
    </source>
</evidence>
<keyword evidence="2" id="KW-0472">Membrane</keyword>
<evidence type="ECO:0000313" key="4">
    <source>
        <dbReference type="Proteomes" id="UP000095759"/>
    </source>
</evidence>
<comment type="caution">
    <text evidence="3">The sequence shown here is derived from an EMBL/GenBank/DDBJ whole genome shotgun (WGS) entry which is preliminary data.</text>
</comment>